<dbReference type="InterPro" id="IPR020084">
    <property type="entry name" value="NUDIX_hydrolase_CS"/>
</dbReference>
<dbReference type="PROSITE" id="PS00893">
    <property type="entry name" value="NUDIX_BOX"/>
    <property type="match status" value="1"/>
</dbReference>
<evidence type="ECO:0000259" key="7">
    <source>
        <dbReference type="PROSITE" id="PS51462"/>
    </source>
</evidence>
<accession>A0A381XY43</accession>
<evidence type="ECO:0000256" key="1">
    <source>
        <dbReference type="ARBA" id="ARBA00001936"/>
    </source>
</evidence>
<reference evidence="8" key="1">
    <citation type="submission" date="2018-05" db="EMBL/GenBank/DDBJ databases">
        <authorList>
            <person name="Lanie J.A."/>
            <person name="Ng W.-L."/>
            <person name="Kazmierczak K.M."/>
            <person name="Andrzejewski T.M."/>
            <person name="Davidsen T.M."/>
            <person name="Wayne K.J."/>
            <person name="Tettelin H."/>
            <person name="Glass J.I."/>
            <person name="Rusch D."/>
            <person name="Podicherti R."/>
            <person name="Tsui H.-C.T."/>
            <person name="Winkler M.E."/>
        </authorList>
    </citation>
    <scope>NUCLEOTIDE SEQUENCE</scope>
</reference>
<keyword evidence="5" id="KW-0460">Magnesium</keyword>
<comment type="cofactor">
    <cofactor evidence="2">
        <name>Mg(2+)</name>
        <dbReference type="ChEBI" id="CHEBI:18420"/>
    </cofactor>
</comment>
<evidence type="ECO:0000313" key="8">
    <source>
        <dbReference type="EMBL" id="SVA69560.1"/>
    </source>
</evidence>
<evidence type="ECO:0000256" key="2">
    <source>
        <dbReference type="ARBA" id="ARBA00001946"/>
    </source>
</evidence>
<dbReference type="Gene3D" id="3.90.79.10">
    <property type="entry name" value="Nucleoside Triphosphate Pyrophosphohydrolase"/>
    <property type="match status" value="1"/>
</dbReference>
<proteinExistence type="predicted"/>
<keyword evidence="3" id="KW-0479">Metal-binding</keyword>
<dbReference type="PROSITE" id="PS51462">
    <property type="entry name" value="NUDIX"/>
    <property type="match status" value="1"/>
</dbReference>
<dbReference type="GO" id="GO:0010945">
    <property type="term" value="F:coenzyme A diphosphatase activity"/>
    <property type="evidence" value="ECO:0007669"/>
    <property type="project" value="InterPro"/>
</dbReference>
<keyword evidence="6" id="KW-0464">Manganese</keyword>
<dbReference type="CDD" id="cd03426">
    <property type="entry name" value="NUDIX_CoAse_Nudt7"/>
    <property type="match status" value="1"/>
</dbReference>
<gene>
    <name evidence="8" type="ORF">METZ01_LOCUS122414</name>
</gene>
<dbReference type="EMBL" id="UINC01016765">
    <property type="protein sequence ID" value="SVA69560.1"/>
    <property type="molecule type" value="Genomic_DNA"/>
</dbReference>
<dbReference type="PANTHER" id="PTHR12992:SF11">
    <property type="entry name" value="MITOCHONDRIAL COENZYME A DIPHOSPHATASE NUDT8"/>
    <property type="match status" value="1"/>
</dbReference>
<evidence type="ECO:0000256" key="5">
    <source>
        <dbReference type="ARBA" id="ARBA00022842"/>
    </source>
</evidence>
<name>A0A381XY43_9ZZZZ</name>
<evidence type="ECO:0000256" key="6">
    <source>
        <dbReference type="ARBA" id="ARBA00023211"/>
    </source>
</evidence>
<dbReference type="GO" id="GO:0046872">
    <property type="term" value="F:metal ion binding"/>
    <property type="evidence" value="ECO:0007669"/>
    <property type="project" value="UniProtKB-KW"/>
</dbReference>
<dbReference type="SUPFAM" id="SSF55811">
    <property type="entry name" value="Nudix"/>
    <property type="match status" value="1"/>
</dbReference>
<evidence type="ECO:0000256" key="3">
    <source>
        <dbReference type="ARBA" id="ARBA00022723"/>
    </source>
</evidence>
<comment type="cofactor">
    <cofactor evidence="1">
        <name>Mn(2+)</name>
        <dbReference type="ChEBI" id="CHEBI:29035"/>
    </cofactor>
</comment>
<feature type="domain" description="Nudix hydrolase" evidence="7">
    <location>
        <begin position="49"/>
        <end position="185"/>
    </location>
</feature>
<dbReference type="Pfam" id="PF00293">
    <property type="entry name" value="NUDIX"/>
    <property type="match status" value="1"/>
</dbReference>
<dbReference type="InterPro" id="IPR015797">
    <property type="entry name" value="NUDIX_hydrolase-like_dom_sf"/>
</dbReference>
<sequence length="213" mass="23925">MMSTDIITPSLIQSIKDRLNHPLPGKAAQEKMLTRPKIPINIPGFERKGIPAGVLLLLFPDNDNIHFFLTLRTETVDHHKGQISFPGGVQENNETLEHTALRETMEEIGIKPEAISMIGKLTPLFIPVTGFEIFPFIGWSGNKPVTKSQDKEVEKIIVASISDLIDEQNHKIKKTKIRNIPVSMPYYDLNGETVWGATSMILSEFKTIIQEIL</sequence>
<dbReference type="InterPro" id="IPR045121">
    <property type="entry name" value="CoAse"/>
</dbReference>
<keyword evidence="4" id="KW-0378">Hydrolase</keyword>
<protein>
    <recommendedName>
        <fullName evidence="7">Nudix hydrolase domain-containing protein</fullName>
    </recommendedName>
</protein>
<dbReference type="PANTHER" id="PTHR12992">
    <property type="entry name" value="NUDIX HYDROLASE"/>
    <property type="match status" value="1"/>
</dbReference>
<dbReference type="InterPro" id="IPR000086">
    <property type="entry name" value="NUDIX_hydrolase_dom"/>
</dbReference>
<organism evidence="8">
    <name type="scientific">marine metagenome</name>
    <dbReference type="NCBI Taxonomy" id="408172"/>
    <lineage>
        <taxon>unclassified sequences</taxon>
        <taxon>metagenomes</taxon>
        <taxon>ecological metagenomes</taxon>
    </lineage>
</organism>
<dbReference type="AlphaFoldDB" id="A0A381XY43"/>
<evidence type="ECO:0000256" key="4">
    <source>
        <dbReference type="ARBA" id="ARBA00022801"/>
    </source>
</evidence>